<evidence type="ECO:0000313" key="2">
    <source>
        <dbReference type="EnsemblMetazoa" id="AATE013018-PA.1"/>
    </source>
</evidence>
<proteinExistence type="predicted"/>
<dbReference type="VEuPathDB" id="VectorBase:AATE013018"/>
<feature type="compositionally biased region" description="Basic and acidic residues" evidence="1">
    <location>
        <begin position="504"/>
        <end position="516"/>
    </location>
</feature>
<name>A0A182J7U7_ANOAO</name>
<dbReference type="AlphaFoldDB" id="A0A182J7U7"/>
<organism evidence="2">
    <name type="scientific">Anopheles atroparvus</name>
    <name type="common">European mosquito</name>
    <dbReference type="NCBI Taxonomy" id="41427"/>
    <lineage>
        <taxon>Eukaryota</taxon>
        <taxon>Metazoa</taxon>
        <taxon>Ecdysozoa</taxon>
        <taxon>Arthropoda</taxon>
        <taxon>Hexapoda</taxon>
        <taxon>Insecta</taxon>
        <taxon>Pterygota</taxon>
        <taxon>Neoptera</taxon>
        <taxon>Endopterygota</taxon>
        <taxon>Diptera</taxon>
        <taxon>Nematocera</taxon>
        <taxon>Culicoidea</taxon>
        <taxon>Culicidae</taxon>
        <taxon>Anophelinae</taxon>
        <taxon>Anopheles</taxon>
    </lineage>
</organism>
<feature type="region of interest" description="Disordered" evidence="1">
    <location>
        <begin position="150"/>
        <end position="173"/>
    </location>
</feature>
<accession>A0A182J7U7</accession>
<evidence type="ECO:0000256" key="1">
    <source>
        <dbReference type="SAM" id="MobiDB-lite"/>
    </source>
</evidence>
<dbReference type="EnsemblMetazoa" id="AATE013018-RA">
    <property type="protein sequence ID" value="AATE013018-PA.1"/>
    <property type="gene ID" value="AATE013018"/>
</dbReference>
<protein>
    <submittedName>
        <fullName evidence="2">Uncharacterized protein</fullName>
    </submittedName>
</protein>
<feature type="region of interest" description="Disordered" evidence="1">
    <location>
        <begin position="492"/>
        <end position="545"/>
    </location>
</feature>
<dbReference type="STRING" id="41427.A0A182J7U7"/>
<sequence>MEVRCATLQKQVAEMNERDLQNRKQNQLLQTKLKTLEENKSERKSLLLPPPAQARLRCNLKMEDEEGELFNNMYLADLQSSRCVSPMPSEGGFERFSELMRRNSMRLPHLRTHYAALAPDGDLPADDTRENVSTTFDDSSTGLITRRKVSGITSYKRPGPPTPSKKAGRLSLSGALPGVGSEVQYKEALQDSNVNAGGEGSTAGGSGSLAVAAAAEHGQASSGCRTSRTKTPGKFKQMLSSSNLLSNFQRDEGSLNGGVCDEVSPAALPGLRHGVAIRHSKKVSQHTQRSVFFDLNRQFSPDANLPSPRAASAVAAARVQTVSSASRNAHHHPTVQAGTAPFFSALSGCSVMQLPGNSLYKIRRQQMLRREQRNRQVDLQRKIDGSPLRYQAACISETNTCDTRDRHGAGGCDGSGIFLNTALNAIAECSSIEEEQGHRLLPVVTTAVACWPGTQAATTAHDFSASTFSIISQTIDTATSSLSLLQPCGKYQRSQMHRRQQRHRQSDLQRQIERSPWRCRATCAIGTNSPSPTGNEPPSPPLSSTLAAYASGELTGADSGFGLTNVSAESLGSGAMESSGDAEHAQSQGSPGVSMFLFVIMALGLLA</sequence>
<reference evidence="2" key="1">
    <citation type="submission" date="2022-08" db="UniProtKB">
        <authorList>
            <consortium name="EnsemblMetazoa"/>
        </authorList>
    </citation>
    <scope>IDENTIFICATION</scope>
    <source>
        <strain evidence="2">EBRO</strain>
    </source>
</reference>